<dbReference type="OrthoDB" id="446368at2759"/>
<dbReference type="EMBL" id="CAJVCH010064908">
    <property type="protein sequence ID" value="CAG7719837.1"/>
    <property type="molecule type" value="Genomic_DNA"/>
</dbReference>
<comment type="caution">
    <text evidence="1">The sequence shown here is derived from an EMBL/GenBank/DDBJ whole genome shotgun (WGS) entry which is preliminary data.</text>
</comment>
<name>A0A8J2NV98_9HEXA</name>
<sequence length="36" mass="3536">METASGMGLIVGPAVGGGLYELGGFVLPFVVTGILL</sequence>
<organism evidence="1 2">
    <name type="scientific">Allacma fusca</name>
    <dbReference type="NCBI Taxonomy" id="39272"/>
    <lineage>
        <taxon>Eukaryota</taxon>
        <taxon>Metazoa</taxon>
        <taxon>Ecdysozoa</taxon>
        <taxon>Arthropoda</taxon>
        <taxon>Hexapoda</taxon>
        <taxon>Collembola</taxon>
        <taxon>Symphypleona</taxon>
        <taxon>Sminthuridae</taxon>
        <taxon>Allacma</taxon>
    </lineage>
</organism>
<evidence type="ECO:0000313" key="1">
    <source>
        <dbReference type="EMBL" id="CAG7719837.1"/>
    </source>
</evidence>
<gene>
    <name evidence="1" type="ORF">AFUS01_LOCUS9141</name>
</gene>
<protein>
    <submittedName>
        <fullName evidence="1">Uncharacterized protein</fullName>
    </submittedName>
</protein>
<accession>A0A8J2NV98</accession>
<keyword evidence="2" id="KW-1185">Reference proteome</keyword>
<dbReference type="AlphaFoldDB" id="A0A8J2NV98"/>
<feature type="non-terminal residue" evidence="1">
    <location>
        <position position="1"/>
    </location>
</feature>
<dbReference type="Proteomes" id="UP000708208">
    <property type="component" value="Unassembled WGS sequence"/>
</dbReference>
<reference evidence="1" key="1">
    <citation type="submission" date="2021-06" db="EMBL/GenBank/DDBJ databases">
        <authorList>
            <person name="Hodson N. C."/>
            <person name="Mongue J. A."/>
            <person name="Jaron S. K."/>
        </authorList>
    </citation>
    <scope>NUCLEOTIDE SEQUENCE</scope>
</reference>
<evidence type="ECO:0000313" key="2">
    <source>
        <dbReference type="Proteomes" id="UP000708208"/>
    </source>
</evidence>
<proteinExistence type="predicted"/>